<keyword evidence="4" id="KW-0926">Vacuole</keyword>
<dbReference type="EMBL" id="JBGMDY010000006">
    <property type="protein sequence ID" value="KAL2330373.1"/>
    <property type="molecule type" value="Genomic_DNA"/>
</dbReference>
<keyword evidence="11" id="KW-1185">Reference proteome</keyword>
<protein>
    <submittedName>
        <fullName evidence="10">Uncharacterized protein</fullName>
    </submittedName>
</protein>
<sequence length="306" mass="33227">MGDSCERAEISGGATTRLLRSAAEKGGDSEWKSDRPREPWRGEYVKSIVFGGLDAIVTCFALISSISASTSSSASGMLGSNPKIEWDSVEGYKALDSPINSLWLRFLIRDVLVLGFSNLVADAISMGFGDFVSASSEQDVIIEERKVTKWDVMNQRDKEQAELVRHYQALGMDYNDATMVVNIFTKYNDILVDQRMVADKGMLASEQEVKPWKNGLVTFASFMLFGSTPLLSFIILIPFTDSDTVKFLSACLVSALALALLGVAKARIASQNIIFSVVLTLSSGVIAGLAAYLVGWLLKHVAGLEG</sequence>
<keyword evidence="3" id="KW-0410">Iron transport</keyword>
<evidence type="ECO:0000256" key="3">
    <source>
        <dbReference type="ARBA" id="ARBA00022496"/>
    </source>
</evidence>
<name>A0ABD1M3M9_9FABA</name>
<dbReference type="PANTHER" id="PTHR31851">
    <property type="entry name" value="FE(2+)/MN(2+) TRANSPORTER PCL1"/>
    <property type="match status" value="1"/>
</dbReference>
<dbReference type="AlphaFoldDB" id="A0ABD1M3M9"/>
<evidence type="ECO:0000313" key="11">
    <source>
        <dbReference type="Proteomes" id="UP001603857"/>
    </source>
</evidence>
<evidence type="ECO:0000313" key="10">
    <source>
        <dbReference type="EMBL" id="KAL2330373.1"/>
    </source>
</evidence>
<keyword evidence="3" id="KW-0406">Ion transport</keyword>
<evidence type="ECO:0000256" key="8">
    <source>
        <dbReference type="ARBA" id="ARBA00044464"/>
    </source>
</evidence>
<evidence type="ECO:0000256" key="5">
    <source>
        <dbReference type="ARBA" id="ARBA00022692"/>
    </source>
</evidence>
<evidence type="ECO:0000256" key="4">
    <source>
        <dbReference type="ARBA" id="ARBA00022554"/>
    </source>
</evidence>
<keyword evidence="5 9" id="KW-0812">Transmembrane</keyword>
<evidence type="ECO:0000256" key="9">
    <source>
        <dbReference type="SAM" id="Phobius"/>
    </source>
</evidence>
<keyword evidence="6 9" id="KW-1133">Transmembrane helix</keyword>
<feature type="transmembrane region" description="Helical" evidence="9">
    <location>
        <begin position="245"/>
        <end position="264"/>
    </location>
</feature>
<evidence type="ECO:0000256" key="7">
    <source>
        <dbReference type="ARBA" id="ARBA00023136"/>
    </source>
</evidence>
<evidence type="ECO:0000256" key="6">
    <source>
        <dbReference type="ARBA" id="ARBA00022989"/>
    </source>
</evidence>
<comment type="catalytic activity">
    <reaction evidence="8">
        <text>Fe(2+)(in) = Fe(2+)(out)</text>
        <dbReference type="Rhea" id="RHEA:28486"/>
        <dbReference type="ChEBI" id="CHEBI:29033"/>
    </reaction>
    <physiologicalReaction direction="left-to-right" evidence="8">
        <dbReference type="Rhea" id="RHEA:28487"/>
    </physiologicalReaction>
</comment>
<keyword evidence="7 9" id="KW-0472">Membrane</keyword>
<dbReference type="Pfam" id="PF01988">
    <property type="entry name" value="VIT1"/>
    <property type="match status" value="1"/>
</dbReference>
<organism evidence="10 11">
    <name type="scientific">Flemingia macrophylla</name>
    <dbReference type="NCBI Taxonomy" id="520843"/>
    <lineage>
        <taxon>Eukaryota</taxon>
        <taxon>Viridiplantae</taxon>
        <taxon>Streptophyta</taxon>
        <taxon>Embryophyta</taxon>
        <taxon>Tracheophyta</taxon>
        <taxon>Spermatophyta</taxon>
        <taxon>Magnoliopsida</taxon>
        <taxon>eudicotyledons</taxon>
        <taxon>Gunneridae</taxon>
        <taxon>Pentapetalae</taxon>
        <taxon>rosids</taxon>
        <taxon>fabids</taxon>
        <taxon>Fabales</taxon>
        <taxon>Fabaceae</taxon>
        <taxon>Papilionoideae</taxon>
        <taxon>50 kb inversion clade</taxon>
        <taxon>NPAAA clade</taxon>
        <taxon>indigoferoid/millettioid clade</taxon>
        <taxon>Phaseoleae</taxon>
        <taxon>Flemingia</taxon>
    </lineage>
</organism>
<comment type="subcellular location">
    <subcellularLocation>
        <location evidence="1">Vacuole membrane</location>
        <topology evidence="1">Multi-pass membrane protein</topology>
    </subcellularLocation>
</comment>
<proteinExistence type="inferred from homology"/>
<keyword evidence="3" id="KW-0408">Iron</keyword>
<accession>A0ABD1M3M9</accession>
<reference evidence="10 11" key="1">
    <citation type="submission" date="2024-08" db="EMBL/GenBank/DDBJ databases">
        <title>Insights into the chromosomal genome structure of Flemingia macrophylla.</title>
        <authorList>
            <person name="Ding Y."/>
            <person name="Zhao Y."/>
            <person name="Bi W."/>
            <person name="Wu M."/>
            <person name="Zhao G."/>
            <person name="Gong Y."/>
            <person name="Li W."/>
            <person name="Zhang P."/>
        </authorList>
    </citation>
    <scope>NUCLEOTIDE SEQUENCE [LARGE SCALE GENOMIC DNA]</scope>
    <source>
        <strain evidence="10">DYQJB</strain>
        <tissue evidence="10">Leaf</tissue>
    </source>
</reference>
<comment type="similarity">
    <text evidence="2">Belongs to the CCC1 family.</text>
</comment>
<feature type="transmembrane region" description="Helical" evidence="9">
    <location>
        <begin position="273"/>
        <end position="298"/>
    </location>
</feature>
<keyword evidence="3" id="KW-0813">Transport</keyword>
<dbReference type="GO" id="GO:0005774">
    <property type="term" value="C:vacuolar membrane"/>
    <property type="evidence" value="ECO:0007669"/>
    <property type="project" value="UniProtKB-SubCell"/>
</dbReference>
<dbReference type="Proteomes" id="UP001603857">
    <property type="component" value="Unassembled WGS sequence"/>
</dbReference>
<gene>
    <name evidence="10" type="ORF">Fmac_017954</name>
</gene>
<evidence type="ECO:0000256" key="1">
    <source>
        <dbReference type="ARBA" id="ARBA00004128"/>
    </source>
</evidence>
<comment type="caution">
    <text evidence="10">The sequence shown here is derived from an EMBL/GenBank/DDBJ whole genome shotgun (WGS) entry which is preliminary data.</text>
</comment>
<dbReference type="InterPro" id="IPR008217">
    <property type="entry name" value="Ccc1_fam"/>
</dbReference>
<feature type="transmembrane region" description="Helical" evidence="9">
    <location>
        <begin position="216"/>
        <end position="239"/>
    </location>
</feature>
<dbReference type="GO" id="GO:0006826">
    <property type="term" value="P:iron ion transport"/>
    <property type="evidence" value="ECO:0007669"/>
    <property type="project" value="UniProtKB-KW"/>
</dbReference>
<evidence type="ECO:0000256" key="2">
    <source>
        <dbReference type="ARBA" id="ARBA00007049"/>
    </source>
</evidence>